<evidence type="ECO:0000313" key="1">
    <source>
        <dbReference type="EMBL" id="QFZ20458.1"/>
    </source>
</evidence>
<dbReference type="EMBL" id="CP034550">
    <property type="protein sequence ID" value="QFZ20458.1"/>
    <property type="molecule type" value="Genomic_DNA"/>
</dbReference>
<dbReference type="OrthoDB" id="4303499at2"/>
<evidence type="ECO:0000313" key="2">
    <source>
        <dbReference type="Proteomes" id="UP000325787"/>
    </source>
</evidence>
<proteinExistence type="predicted"/>
<organism evidence="1 2">
    <name type="scientific">Saccharothrix syringae</name>
    <name type="common">Nocardiopsis syringae</name>
    <dbReference type="NCBI Taxonomy" id="103733"/>
    <lineage>
        <taxon>Bacteria</taxon>
        <taxon>Bacillati</taxon>
        <taxon>Actinomycetota</taxon>
        <taxon>Actinomycetes</taxon>
        <taxon>Pseudonocardiales</taxon>
        <taxon>Pseudonocardiaceae</taxon>
        <taxon>Saccharothrix</taxon>
    </lineage>
</organism>
<dbReference type="RefSeq" id="WP_033434925.1">
    <property type="nucleotide sequence ID" value="NZ_CP034550.1"/>
</dbReference>
<protein>
    <submittedName>
        <fullName evidence="1">Uncharacterized protein</fullName>
    </submittedName>
</protein>
<dbReference type="KEGG" id="ssyi:EKG83_26305"/>
<gene>
    <name evidence="1" type="ORF">EKG83_26305</name>
</gene>
<sequence length="99" mass="10938">MPPGHVRAFLTRAQVAAVLGVDTDQVDRWAVDRSIHTGDAVSPVNPESTGRYVAARYRDGNLPWPGPDMIEPCYVGIAHLDERVPRPDWARVVPALRNV</sequence>
<keyword evidence="2" id="KW-1185">Reference proteome</keyword>
<name>A0A5Q0H2L8_SACSY</name>
<accession>A0A5Q0H2L8</accession>
<reference evidence="2" key="1">
    <citation type="journal article" date="2021" name="Curr. Microbiol.">
        <title>Complete genome of nocamycin-producing strain Saccharothrix syringae NRRL B-16468 reveals the biosynthetic potential for secondary metabolites.</title>
        <authorList>
            <person name="Mo X."/>
            <person name="Yang S."/>
        </authorList>
    </citation>
    <scope>NUCLEOTIDE SEQUENCE [LARGE SCALE GENOMIC DNA]</scope>
    <source>
        <strain evidence="2">ATCC 51364 / DSM 43886 / JCM 6844 / KCTC 9398 / NBRC 14523 / NRRL B-16468 / INA 2240</strain>
    </source>
</reference>
<dbReference type="AlphaFoldDB" id="A0A5Q0H2L8"/>
<dbReference type="Proteomes" id="UP000325787">
    <property type="component" value="Chromosome"/>
</dbReference>